<accession>A0A0F9M8H4</accession>
<evidence type="ECO:0000313" key="1">
    <source>
        <dbReference type="EMBL" id="KKM95641.1"/>
    </source>
</evidence>
<name>A0A0F9M8H4_9ZZZZ</name>
<dbReference type="AlphaFoldDB" id="A0A0F9M8H4"/>
<reference evidence="1" key="1">
    <citation type="journal article" date="2015" name="Nature">
        <title>Complex archaea that bridge the gap between prokaryotes and eukaryotes.</title>
        <authorList>
            <person name="Spang A."/>
            <person name="Saw J.H."/>
            <person name="Jorgensen S.L."/>
            <person name="Zaremba-Niedzwiedzka K."/>
            <person name="Martijn J."/>
            <person name="Lind A.E."/>
            <person name="van Eijk R."/>
            <person name="Schleper C."/>
            <person name="Guy L."/>
            <person name="Ettema T.J."/>
        </authorList>
    </citation>
    <scope>NUCLEOTIDE SEQUENCE</scope>
</reference>
<protein>
    <submittedName>
        <fullName evidence="1">Uncharacterized protein</fullName>
    </submittedName>
</protein>
<dbReference type="EMBL" id="LAZR01005980">
    <property type="protein sequence ID" value="KKM95641.1"/>
    <property type="molecule type" value="Genomic_DNA"/>
</dbReference>
<organism evidence="1">
    <name type="scientific">marine sediment metagenome</name>
    <dbReference type="NCBI Taxonomy" id="412755"/>
    <lineage>
        <taxon>unclassified sequences</taxon>
        <taxon>metagenomes</taxon>
        <taxon>ecological metagenomes</taxon>
    </lineage>
</organism>
<gene>
    <name evidence="1" type="ORF">LCGC14_1186120</name>
</gene>
<proteinExistence type="predicted"/>
<comment type="caution">
    <text evidence="1">The sequence shown here is derived from an EMBL/GenBank/DDBJ whole genome shotgun (WGS) entry which is preliminary data.</text>
</comment>
<sequence>MNMIKFVKDNIFNITFFKYIFSKNYNSIIEVFLRYLKEINLLLFFSRIFNPSIDRKIVCFGSMKGKAFIDNPKYLGLPRRICNFSFFCYNSHSGCFAKIRYYLDKLFYYNFSNIFFRYQFNQNL</sequence>